<accession>A0ABS3FMH3</accession>
<reference evidence="1 2" key="1">
    <citation type="submission" date="2021-03" db="EMBL/GenBank/DDBJ databases">
        <title>Metabolic Capacity of the Antarctic Cyanobacterium Phormidium pseudopriestleyi that Sustains Oxygenic Photosynthesis in the Presence of Hydrogen Sulfide.</title>
        <authorList>
            <person name="Lumian J.E."/>
            <person name="Jungblut A.D."/>
            <person name="Dillon M.L."/>
            <person name="Hawes I."/>
            <person name="Doran P.T."/>
            <person name="Mackey T.J."/>
            <person name="Dick G.J."/>
            <person name="Grettenberger C.L."/>
            <person name="Sumner D.Y."/>
        </authorList>
    </citation>
    <scope>NUCLEOTIDE SEQUENCE [LARGE SCALE GENOMIC DNA]</scope>
    <source>
        <strain evidence="1 2">FRX01</strain>
    </source>
</reference>
<organism evidence="1 2">
    <name type="scientific">Phormidium pseudopriestleyi FRX01</name>
    <dbReference type="NCBI Taxonomy" id="1759528"/>
    <lineage>
        <taxon>Bacteria</taxon>
        <taxon>Bacillati</taxon>
        <taxon>Cyanobacteriota</taxon>
        <taxon>Cyanophyceae</taxon>
        <taxon>Oscillatoriophycideae</taxon>
        <taxon>Oscillatoriales</taxon>
        <taxon>Oscillatoriaceae</taxon>
        <taxon>Phormidium</taxon>
    </lineage>
</organism>
<dbReference type="EMBL" id="JAFLQW010000103">
    <property type="protein sequence ID" value="MBO0348300.1"/>
    <property type="molecule type" value="Genomic_DNA"/>
</dbReference>
<gene>
    <name evidence="1" type="ORF">J0895_04110</name>
</gene>
<name>A0ABS3FMH3_9CYAN</name>
<sequence length="88" mass="9959">MNNKGLYSKNRTLREISVARSPAIGLAIGENIFLSYRFLVPCHQPNPKMSGILGKTRARDGRGECLSLWGDEKLGEHQEVFWEDFPPN</sequence>
<dbReference type="RefSeq" id="WP_207086853.1">
    <property type="nucleotide sequence ID" value="NZ_JAFLQW010000103.1"/>
</dbReference>
<keyword evidence="2" id="KW-1185">Reference proteome</keyword>
<evidence type="ECO:0000313" key="1">
    <source>
        <dbReference type="EMBL" id="MBO0348300.1"/>
    </source>
</evidence>
<comment type="caution">
    <text evidence="1">The sequence shown here is derived from an EMBL/GenBank/DDBJ whole genome shotgun (WGS) entry which is preliminary data.</text>
</comment>
<protein>
    <submittedName>
        <fullName evidence="1">Uncharacterized protein</fullName>
    </submittedName>
</protein>
<dbReference type="Proteomes" id="UP000664844">
    <property type="component" value="Unassembled WGS sequence"/>
</dbReference>
<proteinExistence type="predicted"/>
<evidence type="ECO:0000313" key="2">
    <source>
        <dbReference type="Proteomes" id="UP000664844"/>
    </source>
</evidence>